<dbReference type="Gene3D" id="1.10.10.10">
    <property type="entry name" value="Winged helix-like DNA-binding domain superfamily/Winged helix DNA-binding domain"/>
    <property type="match status" value="1"/>
</dbReference>
<organism evidence="4 5">
    <name type="scientific">Aliarcobacter vitoriensis</name>
    <dbReference type="NCBI Taxonomy" id="2011099"/>
    <lineage>
        <taxon>Bacteria</taxon>
        <taxon>Pseudomonadati</taxon>
        <taxon>Campylobacterota</taxon>
        <taxon>Epsilonproteobacteria</taxon>
        <taxon>Campylobacterales</taxon>
        <taxon>Arcobacteraceae</taxon>
        <taxon>Aliarcobacter</taxon>
    </lineage>
</organism>
<keyword evidence="5" id="KW-1185">Reference proteome</keyword>
<dbReference type="Pfam" id="PF13509">
    <property type="entry name" value="S1_2"/>
    <property type="match status" value="1"/>
</dbReference>
<feature type="domain" description="Conserved virulence factor B first S1" evidence="2">
    <location>
        <begin position="7"/>
        <end position="66"/>
    </location>
</feature>
<keyword evidence="4" id="KW-0238">DNA-binding</keyword>
<dbReference type="GO" id="GO:0003677">
    <property type="term" value="F:DNA binding"/>
    <property type="evidence" value="ECO:0007669"/>
    <property type="project" value="UniProtKB-KW"/>
</dbReference>
<dbReference type="AlphaFoldDB" id="A0A366MR91"/>
<dbReference type="Gene3D" id="2.40.50.140">
    <property type="entry name" value="Nucleic acid-binding proteins"/>
    <property type="match status" value="2"/>
</dbReference>
<sequence length="278" mass="31854">MNKKIEVGKINTLKIYRASEPGLYLKSLDEEEVLLPNAYVKKEMAIDSLLDVFIYTDSEDRLVATTLKPYIYVNEFAFLQVVDNAKFGSFVDIGLPKDILVPKNKQKSTFVKGTYKVLQLQLDKRTNRLCASEKFELKKEIKNLNKSDEVEILLYSKTPLGFKVIVNNLYEGMIFHSEIFENIKIGDKKRAYVKSVREDGKLDISLQKIGQKVDEDKVIEILKANNGSVNFTYKSEASDIKDIFAMSKKAFKATLTKLIERKKIVLEENCIRLNSKNS</sequence>
<protein>
    <submittedName>
        <fullName evidence="4">DNA-binding protein</fullName>
    </submittedName>
</protein>
<reference evidence="4 5" key="1">
    <citation type="submission" date="2017-10" db="EMBL/GenBank/DDBJ databases">
        <title>Genomics of the genus Arcobacter.</title>
        <authorList>
            <person name="Perez-Cataluna A."/>
            <person name="Figueras M.J."/>
        </authorList>
    </citation>
    <scope>NUCLEOTIDE SEQUENCE [LARGE SCALE GENOMIC DNA]</scope>
    <source>
        <strain evidence="4 5">CECT 9230</strain>
    </source>
</reference>
<evidence type="ECO:0000259" key="2">
    <source>
        <dbReference type="Pfam" id="PF13509"/>
    </source>
</evidence>
<dbReference type="InterPro" id="IPR039566">
    <property type="entry name" value="CvfB_S1_st"/>
</dbReference>
<dbReference type="InterPro" id="IPR012340">
    <property type="entry name" value="NA-bd_OB-fold"/>
</dbReference>
<dbReference type="Proteomes" id="UP000252669">
    <property type="component" value="Unassembled WGS sequence"/>
</dbReference>
<dbReference type="RefSeq" id="WP_113895029.1">
    <property type="nucleotide sequence ID" value="NZ_CP182882.1"/>
</dbReference>
<dbReference type="OrthoDB" id="9801597at2"/>
<evidence type="ECO:0000256" key="1">
    <source>
        <dbReference type="PIRNR" id="PIRNR012524"/>
    </source>
</evidence>
<evidence type="ECO:0000313" key="4">
    <source>
        <dbReference type="EMBL" id="RBQ28353.1"/>
    </source>
</evidence>
<comment type="similarity">
    <text evidence="1">Belongs to the CvfB family.</text>
</comment>
<dbReference type="PIRSF" id="PIRSF012524">
    <property type="entry name" value="YitL_S1"/>
    <property type="match status" value="1"/>
</dbReference>
<dbReference type="InterPro" id="IPR040764">
    <property type="entry name" value="CvfB_WH"/>
</dbReference>
<accession>A0A366MR91</accession>
<feature type="domain" description="Conserved virulence factor B-like winged helix" evidence="3">
    <location>
        <begin position="216"/>
        <end position="273"/>
    </location>
</feature>
<evidence type="ECO:0000313" key="5">
    <source>
        <dbReference type="Proteomes" id="UP000252669"/>
    </source>
</evidence>
<name>A0A366MR91_9BACT</name>
<dbReference type="Pfam" id="PF17783">
    <property type="entry name" value="WHD_CvfB"/>
    <property type="match status" value="1"/>
</dbReference>
<proteinExistence type="inferred from homology"/>
<evidence type="ECO:0000259" key="3">
    <source>
        <dbReference type="Pfam" id="PF17783"/>
    </source>
</evidence>
<dbReference type="InterPro" id="IPR036388">
    <property type="entry name" value="WH-like_DNA-bd_sf"/>
</dbReference>
<dbReference type="PANTHER" id="PTHR37296:SF1">
    <property type="entry name" value="CONSERVED VIRULENCE FACTOR B"/>
    <property type="match status" value="1"/>
</dbReference>
<dbReference type="EMBL" id="PDKB01000017">
    <property type="protein sequence ID" value="RBQ28353.1"/>
    <property type="molecule type" value="Genomic_DNA"/>
</dbReference>
<comment type="caution">
    <text evidence="4">The sequence shown here is derived from an EMBL/GenBank/DDBJ whole genome shotgun (WGS) entry which is preliminary data.</text>
</comment>
<gene>
    <name evidence="4" type="ORF">CRU91_09695</name>
</gene>
<dbReference type="InterPro" id="IPR014464">
    <property type="entry name" value="CvfB_fam"/>
</dbReference>
<dbReference type="PANTHER" id="PTHR37296">
    <property type="entry name" value="CONSERVED VIRULENCE FACTOR B"/>
    <property type="match status" value="1"/>
</dbReference>